<dbReference type="Proteomes" id="UP000186015">
    <property type="component" value="Unassembled WGS sequence"/>
</dbReference>
<reference evidence="1 2" key="1">
    <citation type="submission" date="2016-10" db="EMBL/GenBank/DDBJ databases">
        <authorList>
            <person name="de Groot N.N."/>
        </authorList>
    </citation>
    <scope>NUCLEOTIDE SEQUENCE [LARGE SCALE GENOMIC DNA]</scope>
    <source>
        <strain evidence="1 2">KH2T6</strain>
    </source>
</reference>
<dbReference type="EMBL" id="FOAT01000003">
    <property type="protein sequence ID" value="SEK58945.1"/>
    <property type="molecule type" value="Genomic_DNA"/>
</dbReference>
<evidence type="ECO:0000313" key="1">
    <source>
        <dbReference type="EMBL" id="SEK58945.1"/>
    </source>
</evidence>
<evidence type="ECO:0008006" key="3">
    <source>
        <dbReference type="Google" id="ProtNLM"/>
    </source>
</evidence>
<organism evidence="1 2">
    <name type="scientific">Ruminococcus albus</name>
    <dbReference type="NCBI Taxonomy" id="1264"/>
    <lineage>
        <taxon>Bacteria</taxon>
        <taxon>Bacillati</taxon>
        <taxon>Bacillota</taxon>
        <taxon>Clostridia</taxon>
        <taxon>Eubacteriales</taxon>
        <taxon>Oscillospiraceae</taxon>
        <taxon>Ruminococcus</taxon>
    </lineage>
</organism>
<accession>A0A1H7IE93</accession>
<name>A0A1H7IE93_RUMAL</name>
<dbReference type="RefSeq" id="WP_074830900.1">
    <property type="nucleotide sequence ID" value="NZ_FOAT01000003.1"/>
</dbReference>
<gene>
    <name evidence="1" type="ORF">SAMN05216469_103294</name>
</gene>
<evidence type="ECO:0000313" key="2">
    <source>
        <dbReference type="Proteomes" id="UP000186015"/>
    </source>
</evidence>
<protein>
    <recommendedName>
        <fullName evidence="3">DUF2262 domain-containing protein</fullName>
    </recommendedName>
</protein>
<sequence length="170" mass="19970">MSLFGKLFGKKEKPEKPVDPHVDTPWGPLYFNGIKYNTYEYEGMVDWYDDIDDPCDITIECDVDGVDDITRGLEKFMYIMEHKADIDYQVKMVALDKFADSDGMVMSEKQRMPMSKELFLESMPIICITIMRDGSIDFHIYYNDIFDVENIDVIYTDKGTFEVSFEKFEY</sequence>
<proteinExistence type="predicted"/>
<dbReference type="OrthoDB" id="1820718at2"/>
<dbReference type="AlphaFoldDB" id="A0A1H7IE93"/>